<comment type="caution">
    <text evidence="5">The sequence shown here is derived from an EMBL/GenBank/DDBJ whole genome shotgun (WGS) entry which is preliminary data.</text>
</comment>
<dbReference type="GO" id="GO:0009718">
    <property type="term" value="P:anthocyanin-containing compound biosynthetic process"/>
    <property type="evidence" value="ECO:0007669"/>
    <property type="project" value="TreeGrafter"/>
</dbReference>
<dbReference type="CDD" id="cd08958">
    <property type="entry name" value="FR_SDR_e"/>
    <property type="match status" value="1"/>
</dbReference>
<proteinExistence type="inferred from homology"/>
<evidence type="ECO:0000259" key="4">
    <source>
        <dbReference type="Pfam" id="PF01370"/>
    </source>
</evidence>
<dbReference type="SUPFAM" id="SSF51735">
    <property type="entry name" value="NAD(P)-binding Rossmann-fold domains"/>
    <property type="match status" value="1"/>
</dbReference>
<evidence type="ECO:0000313" key="5">
    <source>
        <dbReference type="EMBL" id="KAF2324600.1"/>
    </source>
</evidence>
<dbReference type="PANTHER" id="PTHR10366">
    <property type="entry name" value="NAD DEPENDENT EPIMERASE/DEHYDRATASE"/>
    <property type="match status" value="1"/>
</dbReference>
<organism evidence="5 6">
    <name type="scientific">Hevea brasiliensis</name>
    <name type="common">Para rubber tree</name>
    <name type="synonym">Siphonia brasiliensis</name>
    <dbReference type="NCBI Taxonomy" id="3981"/>
    <lineage>
        <taxon>Eukaryota</taxon>
        <taxon>Viridiplantae</taxon>
        <taxon>Streptophyta</taxon>
        <taxon>Embryophyta</taxon>
        <taxon>Tracheophyta</taxon>
        <taxon>Spermatophyta</taxon>
        <taxon>Magnoliopsida</taxon>
        <taxon>eudicotyledons</taxon>
        <taxon>Gunneridae</taxon>
        <taxon>Pentapetalae</taxon>
        <taxon>rosids</taxon>
        <taxon>fabids</taxon>
        <taxon>Malpighiales</taxon>
        <taxon>Euphorbiaceae</taxon>
        <taxon>Crotonoideae</taxon>
        <taxon>Micrandreae</taxon>
        <taxon>Hevea</taxon>
    </lineage>
</organism>
<comment type="similarity">
    <text evidence="3">Belongs to the NAD(P)-dependent epimerase/dehydratase family. Dihydroflavonol-4-reductase subfamily.</text>
</comment>
<dbReference type="AlphaFoldDB" id="A0A6A6NHM4"/>
<dbReference type="InterPro" id="IPR050425">
    <property type="entry name" value="NAD(P)_dehydrat-like"/>
</dbReference>
<keyword evidence="6" id="KW-1185">Reference proteome</keyword>
<dbReference type="EMBL" id="JAAGAX010000001">
    <property type="protein sequence ID" value="KAF2324600.1"/>
    <property type="molecule type" value="Genomic_DNA"/>
</dbReference>
<dbReference type="InterPro" id="IPR036291">
    <property type="entry name" value="NAD(P)-bd_dom_sf"/>
</dbReference>
<dbReference type="InterPro" id="IPR001509">
    <property type="entry name" value="Epimerase_deHydtase"/>
</dbReference>
<sequence>MEGEIVCVTGASGFIGSWLVMRLLQQGYFVRATVRDPENMNKVKYLLDLPKASTHLSLWRGELVEEGNFDDVIQGCTGVFHVATPMDFSLDRDLEADIIKPTVNGVLNIMRSCLKAKTIRRFIYTSTTGTVTVQPPPPPPEYDESFWTDVDFCYAEKMPGWSYFVAKTKAEKAAWEFAKENGINLVTVHPSVVVGPFLTPSKPFSIDLGLALITRNEALYKMIARGRVVHLDDVCSAHIFLFEHPEANGRYICSNHNFTIVDLAKSLSQKYPEYDIPTKFEGIEESPKAISCSSKKLLDLGFTFKFESTKYDVGDLYAEAFEFCREKGIMPQP</sequence>
<dbReference type="FunFam" id="3.40.50.720:FF:000085">
    <property type="entry name" value="Dihydroflavonol reductase"/>
    <property type="match status" value="1"/>
</dbReference>
<dbReference type="Gene3D" id="3.40.50.720">
    <property type="entry name" value="NAD(P)-binding Rossmann-like Domain"/>
    <property type="match status" value="1"/>
</dbReference>
<gene>
    <name evidence="5" type="ORF">GH714_015540</name>
</gene>
<keyword evidence="2" id="KW-0560">Oxidoreductase</keyword>
<dbReference type="PANTHER" id="PTHR10366:SF713">
    <property type="entry name" value="NAD-DEPENDENT EPIMERASE_DEHYDRATASE DOMAIN-CONTAINING PROTEIN"/>
    <property type="match status" value="1"/>
</dbReference>
<evidence type="ECO:0000313" key="6">
    <source>
        <dbReference type="Proteomes" id="UP000467840"/>
    </source>
</evidence>
<evidence type="ECO:0000256" key="2">
    <source>
        <dbReference type="ARBA" id="ARBA00023002"/>
    </source>
</evidence>
<evidence type="ECO:0000256" key="1">
    <source>
        <dbReference type="ARBA" id="ARBA00022857"/>
    </source>
</evidence>
<dbReference type="GO" id="GO:0045552">
    <property type="term" value="F:dihydroflavanol 4-reductase activity"/>
    <property type="evidence" value="ECO:0007669"/>
    <property type="project" value="TreeGrafter"/>
</dbReference>
<dbReference type="Proteomes" id="UP000467840">
    <property type="component" value="Chromosome 5"/>
</dbReference>
<name>A0A6A6NHM4_HEVBR</name>
<protein>
    <recommendedName>
        <fullName evidence="4">NAD-dependent epimerase/dehydratase domain-containing protein</fullName>
    </recommendedName>
</protein>
<keyword evidence="1" id="KW-0521">NADP</keyword>
<accession>A0A6A6NHM4</accession>
<reference evidence="5 6" key="1">
    <citation type="journal article" date="2020" name="Mol. Plant">
        <title>The Chromosome-Based Rubber Tree Genome Provides New Insights into Spurge Genome Evolution and Rubber Biosynthesis.</title>
        <authorList>
            <person name="Liu J."/>
            <person name="Shi C."/>
            <person name="Shi C.C."/>
            <person name="Li W."/>
            <person name="Zhang Q.J."/>
            <person name="Zhang Y."/>
            <person name="Li K."/>
            <person name="Lu H.F."/>
            <person name="Shi C."/>
            <person name="Zhu S.T."/>
            <person name="Xiao Z.Y."/>
            <person name="Nan H."/>
            <person name="Yue Y."/>
            <person name="Zhu X.G."/>
            <person name="Wu Y."/>
            <person name="Hong X.N."/>
            <person name="Fan G.Y."/>
            <person name="Tong Y."/>
            <person name="Zhang D."/>
            <person name="Mao C.L."/>
            <person name="Liu Y.L."/>
            <person name="Hao S.J."/>
            <person name="Liu W.Q."/>
            <person name="Lv M.Q."/>
            <person name="Zhang H.B."/>
            <person name="Liu Y."/>
            <person name="Hu-Tang G.R."/>
            <person name="Wang J.P."/>
            <person name="Wang J.H."/>
            <person name="Sun Y.H."/>
            <person name="Ni S.B."/>
            <person name="Chen W.B."/>
            <person name="Zhang X.C."/>
            <person name="Jiao Y.N."/>
            <person name="Eichler E.E."/>
            <person name="Li G.H."/>
            <person name="Liu X."/>
            <person name="Gao L.Z."/>
        </authorList>
    </citation>
    <scope>NUCLEOTIDE SEQUENCE [LARGE SCALE GENOMIC DNA]</scope>
    <source>
        <strain evidence="6">cv. GT1</strain>
        <tissue evidence="5">Leaf</tissue>
    </source>
</reference>
<evidence type="ECO:0000256" key="3">
    <source>
        <dbReference type="ARBA" id="ARBA00023445"/>
    </source>
</evidence>
<dbReference type="Pfam" id="PF01370">
    <property type="entry name" value="Epimerase"/>
    <property type="match status" value="1"/>
</dbReference>
<feature type="domain" description="NAD-dependent epimerase/dehydratase" evidence="4">
    <location>
        <begin position="6"/>
        <end position="248"/>
    </location>
</feature>